<reference evidence="2 3" key="1">
    <citation type="submission" date="2018-03" db="EMBL/GenBank/DDBJ databases">
        <authorList>
            <person name="Nguyen K."/>
            <person name="Fouts D."/>
            <person name="Sutton G."/>
        </authorList>
    </citation>
    <scope>NUCLEOTIDE SEQUENCE [LARGE SCALE GENOMIC DNA]</scope>
    <source>
        <strain evidence="2 3">AU3578</strain>
    </source>
</reference>
<protein>
    <submittedName>
        <fullName evidence="2">Uncharacterized protein</fullName>
    </submittedName>
</protein>
<comment type="caution">
    <text evidence="2">The sequence shown here is derived from an EMBL/GenBank/DDBJ whole genome shotgun (WGS) entry which is preliminary data.</text>
</comment>
<sequence>MRCATCLRWLRGRVRGDRDRRRIAYGWRAGVRVFSYPVAPDGRLAVPLTFIRIRTHFDTMHSLTSAPAESWPQLDSRPQACAHSSAPPPPVATPLVGDAPPPPATRAG</sequence>
<name>A0AA45BFI6_BURVI</name>
<feature type="compositionally biased region" description="Pro residues" evidence="1">
    <location>
        <begin position="99"/>
        <end position="108"/>
    </location>
</feature>
<dbReference type="EMBL" id="PVHK01000052">
    <property type="protein sequence ID" value="PRH42851.1"/>
    <property type="molecule type" value="Genomic_DNA"/>
</dbReference>
<proteinExistence type="predicted"/>
<accession>A0AA45BFI6</accession>
<dbReference type="Proteomes" id="UP000237632">
    <property type="component" value="Unassembled WGS sequence"/>
</dbReference>
<dbReference type="AlphaFoldDB" id="A0AA45BFI6"/>
<organism evidence="2 3">
    <name type="scientific">Burkholderia vietnamiensis</name>
    <dbReference type="NCBI Taxonomy" id="60552"/>
    <lineage>
        <taxon>Bacteria</taxon>
        <taxon>Pseudomonadati</taxon>
        <taxon>Pseudomonadota</taxon>
        <taxon>Betaproteobacteria</taxon>
        <taxon>Burkholderiales</taxon>
        <taxon>Burkholderiaceae</taxon>
        <taxon>Burkholderia</taxon>
        <taxon>Burkholderia cepacia complex</taxon>
    </lineage>
</organism>
<evidence type="ECO:0000313" key="2">
    <source>
        <dbReference type="EMBL" id="PRH42851.1"/>
    </source>
</evidence>
<feature type="region of interest" description="Disordered" evidence="1">
    <location>
        <begin position="64"/>
        <end position="108"/>
    </location>
</feature>
<gene>
    <name evidence="2" type="ORF">C6T65_08335</name>
</gene>
<evidence type="ECO:0000256" key="1">
    <source>
        <dbReference type="SAM" id="MobiDB-lite"/>
    </source>
</evidence>
<evidence type="ECO:0000313" key="3">
    <source>
        <dbReference type="Proteomes" id="UP000237632"/>
    </source>
</evidence>